<feature type="region of interest" description="Disordered" evidence="2">
    <location>
        <begin position="148"/>
        <end position="250"/>
    </location>
</feature>
<evidence type="ECO:0000259" key="3">
    <source>
        <dbReference type="PROSITE" id="PS50157"/>
    </source>
</evidence>
<dbReference type="EMBL" id="MU006797">
    <property type="protein sequence ID" value="KAF2636708.1"/>
    <property type="molecule type" value="Genomic_DNA"/>
</dbReference>
<feature type="region of interest" description="Disordered" evidence="2">
    <location>
        <begin position="338"/>
        <end position="360"/>
    </location>
</feature>
<feature type="compositionally biased region" description="Polar residues" evidence="2">
    <location>
        <begin position="633"/>
        <end position="642"/>
    </location>
</feature>
<reference evidence="4" key="1">
    <citation type="journal article" date="2020" name="Stud. Mycol.">
        <title>101 Dothideomycetes genomes: a test case for predicting lifestyles and emergence of pathogens.</title>
        <authorList>
            <person name="Haridas S."/>
            <person name="Albert R."/>
            <person name="Binder M."/>
            <person name="Bloem J."/>
            <person name="Labutti K."/>
            <person name="Salamov A."/>
            <person name="Andreopoulos B."/>
            <person name="Baker S."/>
            <person name="Barry K."/>
            <person name="Bills G."/>
            <person name="Bluhm B."/>
            <person name="Cannon C."/>
            <person name="Castanera R."/>
            <person name="Culley D."/>
            <person name="Daum C."/>
            <person name="Ezra D."/>
            <person name="Gonzalez J."/>
            <person name="Henrissat B."/>
            <person name="Kuo A."/>
            <person name="Liang C."/>
            <person name="Lipzen A."/>
            <person name="Lutzoni F."/>
            <person name="Magnuson J."/>
            <person name="Mondo S."/>
            <person name="Nolan M."/>
            <person name="Ohm R."/>
            <person name="Pangilinan J."/>
            <person name="Park H.-J."/>
            <person name="Ramirez L."/>
            <person name="Alfaro M."/>
            <person name="Sun H."/>
            <person name="Tritt A."/>
            <person name="Yoshinaga Y."/>
            <person name="Zwiers L.-H."/>
            <person name="Turgeon B."/>
            <person name="Goodwin S."/>
            <person name="Spatafora J."/>
            <person name="Crous P."/>
            <person name="Grigoriev I."/>
        </authorList>
    </citation>
    <scope>NUCLEOTIDE SEQUENCE</scope>
    <source>
        <strain evidence="4">CBS 473.64</strain>
    </source>
</reference>
<dbReference type="GO" id="GO:0008270">
    <property type="term" value="F:zinc ion binding"/>
    <property type="evidence" value="ECO:0007669"/>
    <property type="project" value="UniProtKB-KW"/>
</dbReference>
<feature type="compositionally biased region" description="Basic and acidic residues" evidence="2">
    <location>
        <begin position="201"/>
        <end position="210"/>
    </location>
</feature>
<dbReference type="GO" id="GO:0042393">
    <property type="term" value="F:histone binding"/>
    <property type="evidence" value="ECO:0007669"/>
    <property type="project" value="InterPro"/>
</dbReference>
<organism evidence="4 5">
    <name type="scientific">Massarina eburnea CBS 473.64</name>
    <dbReference type="NCBI Taxonomy" id="1395130"/>
    <lineage>
        <taxon>Eukaryota</taxon>
        <taxon>Fungi</taxon>
        <taxon>Dikarya</taxon>
        <taxon>Ascomycota</taxon>
        <taxon>Pezizomycotina</taxon>
        <taxon>Dothideomycetes</taxon>
        <taxon>Pleosporomycetidae</taxon>
        <taxon>Pleosporales</taxon>
        <taxon>Massarineae</taxon>
        <taxon>Massarinaceae</taxon>
        <taxon>Massarina</taxon>
    </lineage>
</organism>
<feature type="compositionally biased region" description="Polar residues" evidence="2">
    <location>
        <begin position="343"/>
        <end position="360"/>
    </location>
</feature>
<accession>A0A6A6RR25</accession>
<keyword evidence="1" id="KW-0479">Metal-binding</keyword>
<evidence type="ECO:0000313" key="4">
    <source>
        <dbReference type="EMBL" id="KAF2636708.1"/>
    </source>
</evidence>
<evidence type="ECO:0000256" key="2">
    <source>
        <dbReference type="SAM" id="MobiDB-lite"/>
    </source>
</evidence>
<feature type="domain" description="C2H2-type" evidence="3">
    <location>
        <begin position="684"/>
        <end position="712"/>
    </location>
</feature>
<feature type="region of interest" description="Disordered" evidence="2">
    <location>
        <begin position="621"/>
        <end position="688"/>
    </location>
</feature>
<dbReference type="InterPro" id="IPR009072">
    <property type="entry name" value="Histone-fold"/>
</dbReference>
<dbReference type="InterPro" id="IPR013087">
    <property type="entry name" value="Znf_C2H2_type"/>
</dbReference>
<feature type="compositionally biased region" description="Polar residues" evidence="2">
    <location>
        <begin position="662"/>
        <end position="676"/>
    </location>
</feature>
<dbReference type="Gene3D" id="3.30.160.60">
    <property type="entry name" value="Classic Zinc Finger"/>
    <property type="match status" value="1"/>
</dbReference>
<gene>
    <name evidence="4" type="ORF">P280DRAFT_533340</name>
</gene>
<dbReference type="AlphaFoldDB" id="A0A6A6RR25"/>
<proteinExistence type="predicted"/>
<feature type="region of interest" description="Disordered" evidence="2">
    <location>
        <begin position="553"/>
        <end position="577"/>
    </location>
</feature>
<dbReference type="InterPro" id="IPR018465">
    <property type="entry name" value="Scm3/HJURP"/>
</dbReference>
<dbReference type="PROSITE" id="PS00028">
    <property type="entry name" value="ZINC_FINGER_C2H2_1"/>
    <property type="match status" value="1"/>
</dbReference>
<evidence type="ECO:0000256" key="1">
    <source>
        <dbReference type="PROSITE-ProRule" id="PRU00042"/>
    </source>
</evidence>
<dbReference type="OrthoDB" id="2420608at2759"/>
<dbReference type="PROSITE" id="PS50157">
    <property type="entry name" value="ZINC_FINGER_C2H2_2"/>
    <property type="match status" value="1"/>
</dbReference>
<keyword evidence="1" id="KW-0863">Zinc-finger</keyword>
<dbReference type="Proteomes" id="UP000799753">
    <property type="component" value="Unassembled WGS sequence"/>
</dbReference>
<feature type="compositionally biased region" description="Pro residues" evidence="2">
    <location>
        <begin position="228"/>
        <end position="245"/>
    </location>
</feature>
<sequence length="839" mass="92671">MFARYRRVLRSLTCKAHELPQQAGVRVGHVSVESASRHTSHCRDCFDVCTRQPLQPYKQTLDAPVLTSSTRPPDMASPPKRLRILQSVEVDETNPDYIAAQEKQKSKLKTKFESIFAKYEAMPESMSDEIDMRTGTIVVDRGHMRRLDRDYRQNRGGRRPGQLLDDVIGGKGRKEKEEGEEDSENEEEKEDSEDDLAPPKPEPRTRKQERGLLSPAGTVSSLPQQAPQSPPPYTPAAPVPNPNAQPPAFDASIPAVNWVQQMMPLPPTPAGQLAQNTIMAQITQAIQQAIHPFMVNMLASSPGVQPQPAIPVPPASSHNANTGDLYTSTTATTLRAAPLPEMSSDQPDASLSSTVVTRLQSPKQRRIARCVYIQSKRSKRPSDQDISHLDTSPMVHLSTNELNAPSSNPMSTNPRSAKRRRIVPDDETIQDINDIPPEMQKRTIGKRKPPTTKEEYRGHSPSSRIPSPNEVGHLPTPSSTFQDRMAEFDEREAKLAEEKAKLDKESIRLDKEIAKLNKGGAKLDEKIEIQEEQADQDAMIGAGEYFDDDERDLLSLTGDSDDGLPTNDHMEHDDLPSNEIVLPSVELDELMQDEDLLQDEHIIQDEDEDKDILHDMIAKATPSKETTDHEGRISTTPQQAIPSSAPKPTIKHQSMDIEPYSASDNDLTPIGLSSPSNPKPAPTHTCPTCNKPFKLAQNLSKHIQKFHPTSTAITTTEEPDELLAPFTPIKRESLTPPLSHLFVAPPKTLAFQTPASAPQLRDVGVASSSGAQDSAKDPPKKLARSAFLNKVKKSWAKKGSETERRRMTWKTWKVTPRKRGGMGEGDGDGDGDSGDELAG</sequence>
<dbReference type="GO" id="GO:0005634">
    <property type="term" value="C:nucleus"/>
    <property type="evidence" value="ECO:0007669"/>
    <property type="project" value="InterPro"/>
</dbReference>
<feature type="compositionally biased region" description="Acidic residues" evidence="2">
    <location>
        <begin position="825"/>
        <end position="839"/>
    </location>
</feature>
<keyword evidence="1" id="KW-0862">Zinc</keyword>
<evidence type="ECO:0000313" key="5">
    <source>
        <dbReference type="Proteomes" id="UP000799753"/>
    </source>
</evidence>
<name>A0A6A6RR25_9PLEO</name>
<keyword evidence="5" id="KW-1185">Reference proteome</keyword>
<protein>
    <recommendedName>
        <fullName evidence="3">C2H2-type domain-containing protein</fullName>
    </recommendedName>
</protein>
<dbReference type="Gene3D" id="1.10.20.10">
    <property type="entry name" value="Histone, subunit A"/>
    <property type="match status" value="1"/>
</dbReference>
<feature type="region of interest" description="Disordered" evidence="2">
    <location>
        <begin position="441"/>
        <end position="480"/>
    </location>
</feature>
<feature type="region of interest" description="Disordered" evidence="2">
    <location>
        <begin position="397"/>
        <end position="419"/>
    </location>
</feature>
<dbReference type="GO" id="GO:0046982">
    <property type="term" value="F:protein heterodimerization activity"/>
    <property type="evidence" value="ECO:0007669"/>
    <property type="project" value="InterPro"/>
</dbReference>
<dbReference type="Pfam" id="PF10384">
    <property type="entry name" value="Scm3"/>
    <property type="match status" value="1"/>
</dbReference>
<feature type="compositionally biased region" description="Polar residues" evidence="2">
    <location>
        <begin position="397"/>
        <end position="415"/>
    </location>
</feature>
<feature type="region of interest" description="Disordered" evidence="2">
    <location>
        <begin position="761"/>
        <end position="839"/>
    </location>
</feature>
<feature type="compositionally biased region" description="Acidic residues" evidence="2">
    <location>
        <begin position="178"/>
        <end position="196"/>
    </location>
</feature>